<keyword evidence="3" id="KW-1185">Reference proteome</keyword>
<feature type="compositionally biased region" description="Low complexity" evidence="1">
    <location>
        <begin position="9"/>
        <end position="19"/>
    </location>
</feature>
<accession>A0A4Z2ECT2</accession>
<proteinExistence type="predicted"/>
<gene>
    <name evidence="2" type="ORF">EYF80_063198</name>
</gene>
<name>A0A4Z2ECT2_9TELE</name>
<evidence type="ECO:0000256" key="1">
    <source>
        <dbReference type="SAM" id="MobiDB-lite"/>
    </source>
</evidence>
<dbReference type="OrthoDB" id="8957355at2759"/>
<reference evidence="2 3" key="1">
    <citation type="submission" date="2019-03" db="EMBL/GenBank/DDBJ databases">
        <title>First draft genome of Liparis tanakae, snailfish: a comprehensive survey of snailfish specific genes.</title>
        <authorList>
            <person name="Kim W."/>
            <person name="Song I."/>
            <person name="Jeong J.-H."/>
            <person name="Kim D."/>
            <person name="Kim S."/>
            <person name="Ryu S."/>
            <person name="Song J.Y."/>
            <person name="Lee S.K."/>
        </authorList>
    </citation>
    <scope>NUCLEOTIDE SEQUENCE [LARGE SCALE GENOMIC DNA]</scope>
    <source>
        <tissue evidence="2">Muscle</tissue>
    </source>
</reference>
<evidence type="ECO:0000313" key="2">
    <source>
        <dbReference type="EMBL" id="TNN26666.1"/>
    </source>
</evidence>
<organism evidence="2 3">
    <name type="scientific">Liparis tanakae</name>
    <name type="common">Tanaka's snailfish</name>
    <dbReference type="NCBI Taxonomy" id="230148"/>
    <lineage>
        <taxon>Eukaryota</taxon>
        <taxon>Metazoa</taxon>
        <taxon>Chordata</taxon>
        <taxon>Craniata</taxon>
        <taxon>Vertebrata</taxon>
        <taxon>Euteleostomi</taxon>
        <taxon>Actinopterygii</taxon>
        <taxon>Neopterygii</taxon>
        <taxon>Teleostei</taxon>
        <taxon>Neoteleostei</taxon>
        <taxon>Acanthomorphata</taxon>
        <taxon>Eupercaria</taxon>
        <taxon>Perciformes</taxon>
        <taxon>Cottioidei</taxon>
        <taxon>Cottales</taxon>
        <taxon>Liparidae</taxon>
        <taxon>Liparis</taxon>
    </lineage>
</organism>
<feature type="region of interest" description="Disordered" evidence="1">
    <location>
        <begin position="1"/>
        <end position="116"/>
    </location>
</feature>
<dbReference type="AlphaFoldDB" id="A0A4Z2ECT2"/>
<feature type="region of interest" description="Disordered" evidence="1">
    <location>
        <begin position="238"/>
        <end position="260"/>
    </location>
</feature>
<comment type="caution">
    <text evidence="2">The sequence shown here is derived from an EMBL/GenBank/DDBJ whole genome shotgun (WGS) entry which is preliminary data.</text>
</comment>
<sequence length="260" mass="27873">MARVGGEDSFSSRQRASSSRPDDELHVLENGDSRSDRRRVPPPSLAVPEPLMTGSVSQGGVARGRRLGDGGVLGVPTRPLQRSWGPGQADQGAVLGQSHAHPAQRPRVPRETKSTTFETLTCRTPLVQRGRGCWSSSGSEGAWLLELLWFRGGVAVGAPLVQSGRGCWSSALGTSMYSSGAPEPPAGPSSTAGATFCSWSRRLSHFFFMLWSWASHRDSPVTERHDSFLERFRGPELKDASGRESAARAAGRGGPAPERK</sequence>
<dbReference type="EMBL" id="SRLO01009764">
    <property type="protein sequence ID" value="TNN26666.1"/>
    <property type="molecule type" value="Genomic_DNA"/>
</dbReference>
<evidence type="ECO:0000313" key="3">
    <source>
        <dbReference type="Proteomes" id="UP000314294"/>
    </source>
</evidence>
<dbReference type="Proteomes" id="UP000314294">
    <property type="component" value="Unassembled WGS sequence"/>
</dbReference>
<protein>
    <submittedName>
        <fullName evidence="2">Uncharacterized protein</fullName>
    </submittedName>
</protein>
<feature type="compositionally biased region" description="Basic and acidic residues" evidence="1">
    <location>
        <begin position="20"/>
        <end position="39"/>
    </location>
</feature>